<reference evidence="2 3" key="1">
    <citation type="journal article" date="2022" name="Arch. Microbiol.">
        <title>Paraburkholderia bengalensis sp. nov. isolated from roots of Oryza sativa, IR64.</title>
        <authorList>
            <person name="Nag P."/>
            <person name="Mondal N."/>
            <person name="Sarkar J."/>
            <person name="Das S."/>
        </authorList>
    </citation>
    <scope>NUCLEOTIDE SEQUENCE [LARGE SCALE GENOMIC DNA]</scope>
    <source>
        <strain evidence="2 3">IR64_4_BI</strain>
    </source>
</reference>
<dbReference type="EMBL" id="JACFYJ010000004">
    <property type="protein sequence ID" value="MEI5996396.1"/>
    <property type="molecule type" value="Genomic_DNA"/>
</dbReference>
<proteinExistence type="predicted"/>
<sequence length="97" mass="10774">MPVDRIKIDKSFVQQLTVDESRRQARAMIEAMVALARALGMKTIAEGVENEAQLAFVRKLGCDAAQGYFIGRPVPAAGIQPHAKMHLAARDTTRRRR</sequence>
<dbReference type="PROSITE" id="PS50883">
    <property type="entry name" value="EAL"/>
    <property type="match status" value="1"/>
</dbReference>
<dbReference type="InterPro" id="IPR035919">
    <property type="entry name" value="EAL_sf"/>
</dbReference>
<evidence type="ECO:0000313" key="3">
    <source>
        <dbReference type="Proteomes" id="UP001386437"/>
    </source>
</evidence>
<evidence type="ECO:0000313" key="2">
    <source>
        <dbReference type="EMBL" id="MEI5996396.1"/>
    </source>
</evidence>
<dbReference type="InterPro" id="IPR001633">
    <property type="entry name" value="EAL_dom"/>
</dbReference>
<dbReference type="SUPFAM" id="SSF141868">
    <property type="entry name" value="EAL domain-like"/>
    <property type="match status" value="1"/>
</dbReference>
<dbReference type="CDD" id="cd01948">
    <property type="entry name" value="EAL"/>
    <property type="match status" value="1"/>
</dbReference>
<dbReference type="PANTHER" id="PTHR33121:SF70">
    <property type="entry name" value="SIGNALING PROTEIN YKOW"/>
    <property type="match status" value="1"/>
</dbReference>
<dbReference type="PANTHER" id="PTHR33121">
    <property type="entry name" value="CYCLIC DI-GMP PHOSPHODIESTERASE PDEF"/>
    <property type="match status" value="1"/>
</dbReference>
<evidence type="ECO:0000259" key="1">
    <source>
        <dbReference type="PROSITE" id="PS50883"/>
    </source>
</evidence>
<comment type="caution">
    <text evidence="2">The sequence shown here is derived from an EMBL/GenBank/DDBJ whole genome shotgun (WGS) entry which is preliminary data.</text>
</comment>
<dbReference type="Pfam" id="PF00563">
    <property type="entry name" value="EAL"/>
    <property type="match status" value="1"/>
</dbReference>
<keyword evidence="3" id="KW-1185">Reference proteome</keyword>
<feature type="domain" description="EAL" evidence="1">
    <location>
        <begin position="1"/>
        <end position="87"/>
    </location>
</feature>
<dbReference type="Gene3D" id="3.20.20.450">
    <property type="entry name" value="EAL domain"/>
    <property type="match status" value="1"/>
</dbReference>
<gene>
    <name evidence="2" type="ORF">H3V53_03980</name>
</gene>
<protein>
    <submittedName>
        <fullName evidence="2">EAL domain-containing protein</fullName>
    </submittedName>
</protein>
<dbReference type="Proteomes" id="UP001386437">
    <property type="component" value="Unassembled WGS sequence"/>
</dbReference>
<organism evidence="2 3">
    <name type="scientific">Paraburkholderia bengalensis</name>
    <dbReference type="NCBI Taxonomy" id="2747562"/>
    <lineage>
        <taxon>Bacteria</taxon>
        <taxon>Pseudomonadati</taxon>
        <taxon>Pseudomonadota</taxon>
        <taxon>Betaproteobacteria</taxon>
        <taxon>Burkholderiales</taxon>
        <taxon>Burkholderiaceae</taxon>
        <taxon>Paraburkholderia</taxon>
    </lineage>
</organism>
<accession>A0ABU8ILM4</accession>
<dbReference type="InterPro" id="IPR050706">
    <property type="entry name" value="Cyclic-di-GMP_PDE-like"/>
</dbReference>
<name>A0ABU8ILM4_9BURK</name>